<evidence type="ECO:0000256" key="2">
    <source>
        <dbReference type="SAM" id="Phobius"/>
    </source>
</evidence>
<organism evidence="3 4">
    <name type="scientific">Sphagnum jensenii</name>
    <dbReference type="NCBI Taxonomy" id="128206"/>
    <lineage>
        <taxon>Eukaryota</taxon>
        <taxon>Viridiplantae</taxon>
        <taxon>Streptophyta</taxon>
        <taxon>Embryophyta</taxon>
        <taxon>Bryophyta</taxon>
        <taxon>Sphagnophytina</taxon>
        <taxon>Sphagnopsida</taxon>
        <taxon>Sphagnales</taxon>
        <taxon>Sphagnaceae</taxon>
        <taxon>Sphagnum</taxon>
    </lineage>
</organism>
<feature type="transmembrane region" description="Helical" evidence="2">
    <location>
        <begin position="6"/>
        <end position="26"/>
    </location>
</feature>
<keyword evidence="2" id="KW-1133">Transmembrane helix</keyword>
<feature type="compositionally biased region" description="Basic and acidic residues" evidence="1">
    <location>
        <begin position="54"/>
        <end position="68"/>
    </location>
</feature>
<evidence type="ECO:0000313" key="4">
    <source>
        <dbReference type="Proteomes" id="UP001497522"/>
    </source>
</evidence>
<feature type="compositionally biased region" description="Polar residues" evidence="1">
    <location>
        <begin position="38"/>
        <end position="51"/>
    </location>
</feature>
<evidence type="ECO:0008006" key="5">
    <source>
        <dbReference type="Google" id="ProtNLM"/>
    </source>
</evidence>
<keyword evidence="2" id="KW-0812">Transmembrane</keyword>
<evidence type="ECO:0000313" key="3">
    <source>
        <dbReference type="EMBL" id="CAK9865438.1"/>
    </source>
</evidence>
<sequence>MSVHSSGWGCPFPASFFFFLFPFAFISNTNSTPIFIPNPQHSTMESATEQPNRLARERRAARSVEQRA</sequence>
<reference evidence="3" key="1">
    <citation type="submission" date="2024-03" db="EMBL/GenBank/DDBJ databases">
        <authorList>
            <consortium name="ELIXIR-Norway"/>
            <consortium name="Elixir Norway"/>
        </authorList>
    </citation>
    <scope>NUCLEOTIDE SEQUENCE</scope>
</reference>
<feature type="region of interest" description="Disordered" evidence="1">
    <location>
        <begin position="38"/>
        <end position="68"/>
    </location>
</feature>
<evidence type="ECO:0000256" key="1">
    <source>
        <dbReference type="SAM" id="MobiDB-lite"/>
    </source>
</evidence>
<accession>A0ABP1ASH4</accession>
<proteinExistence type="predicted"/>
<keyword evidence="2" id="KW-0472">Membrane</keyword>
<gene>
    <name evidence="3" type="ORF">CSSPJE1EN2_LOCUS8433</name>
</gene>
<dbReference type="Proteomes" id="UP001497522">
    <property type="component" value="Chromosome 15"/>
</dbReference>
<name>A0ABP1ASH4_9BRYO</name>
<dbReference type="EMBL" id="OZ023716">
    <property type="protein sequence ID" value="CAK9865438.1"/>
    <property type="molecule type" value="Genomic_DNA"/>
</dbReference>
<protein>
    <recommendedName>
        <fullName evidence="5">Secreted protein</fullName>
    </recommendedName>
</protein>
<keyword evidence="4" id="KW-1185">Reference proteome</keyword>